<sequence length="78" mass="9441">MKTVERRSEKGEKCKEEERILESNHGEKRVKIREESSKGTRRNLTKRRQIRDGVREQLDYKVNFEYELGEMICQKVKI</sequence>
<organism evidence="2 3">
    <name type="scientific">Theobroma cacao</name>
    <name type="common">Cacao</name>
    <name type="synonym">Cocoa</name>
    <dbReference type="NCBI Taxonomy" id="3641"/>
    <lineage>
        <taxon>Eukaryota</taxon>
        <taxon>Viridiplantae</taxon>
        <taxon>Streptophyta</taxon>
        <taxon>Embryophyta</taxon>
        <taxon>Tracheophyta</taxon>
        <taxon>Spermatophyta</taxon>
        <taxon>Magnoliopsida</taxon>
        <taxon>eudicotyledons</taxon>
        <taxon>Gunneridae</taxon>
        <taxon>Pentapetalae</taxon>
        <taxon>rosids</taxon>
        <taxon>malvids</taxon>
        <taxon>Malvales</taxon>
        <taxon>Malvaceae</taxon>
        <taxon>Byttnerioideae</taxon>
        <taxon>Theobroma</taxon>
    </lineage>
</organism>
<name>A0A061EFD1_THECC</name>
<dbReference type="InParanoid" id="A0A061EFD1"/>
<feature type="region of interest" description="Disordered" evidence="1">
    <location>
        <begin position="25"/>
        <end position="44"/>
    </location>
</feature>
<gene>
    <name evidence="2" type="ORF">TCM_018760</name>
</gene>
<feature type="region of interest" description="Disordered" evidence="1">
    <location>
        <begin position="1"/>
        <end position="20"/>
    </location>
</feature>
<dbReference type="EMBL" id="CM001882">
    <property type="protein sequence ID" value="EOY03670.1"/>
    <property type="molecule type" value="Genomic_DNA"/>
</dbReference>
<evidence type="ECO:0000256" key="1">
    <source>
        <dbReference type="SAM" id="MobiDB-lite"/>
    </source>
</evidence>
<protein>
    <submittedName>
        <fullName evidence="2">Uncharacterized protein</fullName>
    </submittedName>
</protein>
<dbReference type="HOGENOM" id="CLU_2626938_0_0_1"/>
<evidence type="ECO:0000313" key="3">
    <source>
        <dbReference type="Proteomes" id="UP000026915"/>
    </source>
</evidence>
<feature type="compositionally biased region" description="Basic and acidic residues" evidence="1">
    <location>
        <begin position="25"/>
        <end position="38"/>
    </location>
</feature>
<accession>A0A061EFD1</accession>
<reference evidence="2 3" key="1">
    <citation type="journal article" date="2013" name="Genome Biol.">
        <title>The genome sequence of the most widely cultivated cacao type and its use to identify candidate genes regulating pod color.</title>
        <authorList>
            <person name="Motamayor J.C."/>
            <person name="Mockaitis K."/>
            <person name="Schmutz J."/>
            <person name="Haiminen N."/>
            <person name="Iii D.L."/>
            <person name="Cornejo O."/>
            <person name="Findley S.D."/>
            <person name="Zheng P."/>
            <person name="Utro F."/>
            <person name="Royaert S."/>
            <person name="Saski C."/>
            <person name="Jenkins J."/>
            <person name="Podicheti R."/>
            <person name="Zhao M."/>
            <person name="Scheffler B.E."/>
            <person name="Stack J.C."/>
            <person name="Feltus F.A."/>
            <person name="Mustiga G.M."/>
            <person name="Amores F."/>
            <person name="Phillips W."/>
            <person name="Marelli J.P."/>
            <person name="May G.D."/>
            <person name="Shapiro H."/>
            <person name="Ma J."/>
            <person name="Bustamante C.D."/>
            <person name="Schnell R.J."/>
            <person name="Main D."/>
            <person name="Gilbert D."/>
            <person name="Parida L."/>
            <person name="Kuhn D.N."/>
        </authorList>
    </citation>
    <scope>NUCLEOTIDE SEQUENCE [LARGE SCALE GENOMIC DNA]</scope>
    <source>
        <strain evidence="3">cv. Matina 1-6</strain>
    </source>
</reference>
<proteinExistence type="predicted"/>
<dbReference type="Proteomes" id="UP000026915">
    <property type="component" value="Chromosome 4"/>
</dbReference>
<evidence type="ECO:0000313" key="2">
    <source>
        <dbReference type="EMBL" id="EOY03670.1"/>
    </source>
</evidence>
<keyword evidence="3" id="KW-1185">Reference proteome</keyword>
<dbReference type="AlphaFoldDB" id="A0A061EFD1"/>
<dbReference type="Gramene" id="EOY03670">
    <property type="protein sequence ID" value="EOY03670"/>
    <property type="gene ID" value="TCM_018760"/>
</dbReference>